<keyword evidence="3" id="KW-1185">Reference proteome</keyword>
<dbReference type="InParanoid" id="C1DY66"/>
<proteinExistence type="predicted"/>
<name>C1DY66_MICCC</name>
<accession>C1DY66</accession>
<organism evidence="2 3">
    <name type="scientific">Micromonas commoda (strain RCC299 / NOUM17 / CCMP2709)</name>
    <name type="common">Picoplanktonic green alga</name>
    <dbReference type="NCBI Taxonomy" id="296587"/>
    <lineage>
        <taxon>Eukaryota</taxon>
        <taxon>Viridiplantae</taxon>
        <taxon>Chlorophyta</taxon>
        <taxon>Mamiellophyceae</taxon>
        <taxon>Mamiellales</taxon>
        <taxon>Mamiellaceae</taxon>
        <taxon>Micromonas</taxon>
    </lineage>
</organism>
<reference evidence="2 3" key="1">
    <citation type="journal article" date="2009" name="Science">
        <title>Green evolution and dynamic adaptations revealed by genomes of the marine picoeukaryotes Micromonas.</title>
        <authorList>
            <person name="Worden A.Z."/>
            <person name="Lee J.H."/>
            <person name="Mock T."/>
            <person name="Rouze P."/>
            <person name="Simmons M.P."/>
            <person name="Aerts A.L."/>
            <person name="Allen A.E."/>
            <person name="Cuvelier M.L."/>
            <person name="Derelle E."/>
            <person name="Everett M.V."/>
            <person name="Foulon E."/>
            <person name="Grimwood J."/>
            <person name="Gundlach H."/>
            <person name="Henrissat B."/>
            <person name="Napoli C."/>
            <person name="McDonald S.M."/>
            <person name="Parker M.S."/>
            <person name="Rombauts S."/>
            <person name="Salamov A."/>
            <person name="Von Dassow P."/>
            <person name="Badger J.H."/>
            <person name="Coutinho P.M."/>
            <person name="Demir E."/>
            <person name="Dubchak I."/>
            <person name="Gentemann C."/>
            <person name="Eikrem W."/>
            <person name="Gready J.E."/>
            <person name="John U."/>
            <person name="Lanier W."/>
            <person name="Lindquist E.A."/>
            <person name="Lucas S."/>
            <person name="Mayer K.F."/>
            <person name="Moreau H."/>
            <person name="Not F."/>
            <person name="Otillar R."/>
            <person name="Panaud O."/>
            <person name="Pangilinan J."/>
            <person name="Paulsen I."/>
            <person name="Piegu B."/>
            <person name="Poliakov A."/>
            <person name="Robbens S."/>
            <person name="Schmutz J."/>
            <person name="Toulza E."/>
            <person name="Wyss T."/>
            <person name="Zelensky A."/>
            <person name="Zhou K."/>
            <person name="Armbrust E.V."/>
            <person name="Bhattacharya D."/>
            <person name="Goodenough U.W."/>
            <person name="Van de Peer Y."/>
            <person name="Grigoriev I.V."/>
        </authorList>
    </citation>
    <scope>NUCLEOTIDE SEQUENCE [LARGE SCALE GENOMIC DNA]</scope>
    <source>
        <strain evidence="3">RCC299 / NOUM17</strain>
    </source>
</reference>
<sequence length="124" mass="13705">MVALETAPHPTLPRSDNPLGDITVVSADPRVDIKQLKRVKCPVTGVIVEGDPATWGKTSRVNLDKMQRTGRSRQPYVRETHDIVIQSIRSLGSTGALFTSNTNEKRVPAGTAVWRDPFAEFRKP</sequence>
<dbReference type="KEGG" id="mis:MICPUN_56044"/>
<dbReference type="AlphaFoldDB" id="C1DY66"/>
<dbReference type="GeneID" id="8240830"/>
<feature type="region of interest" description="Disordered" evidence="1">
    <location>
        <begin position="1"/>
        <end position="20"/>
    </location>
</feature>
<evidence type="ECO:0000256" key="1">
    <source>
        <dbReference type="SAM" id="MobiDB-lite"/>
    </source>
</evidence>
<protein>
    <submittedName>
        <fullName evidence="2">Uncharacterized protein</fullName>
    </submittedName>
</protein>
<dbReference type="EMBL" id="CP001323">
    <property type="protein sequence ID" value="ACO61372.1"/>
    <property type="molecule type" value="Genomic_DNA"/>
</dbReference>
<dbReference type="RefSeq" id="XP_002500114.1">
    <property type="nucleotide sequence ID" value="XM_002500068.1"/>
</dbReference>
<evidence type="ECO:0000313" key="3">
    <source>
        <dbReference type="Proteomes" id="UP000002009"/>
    </source>
</evidence>
<gene>
    <name evidence="2" type="ORF">MICPUN_56044</name>
</gene>
<evidence type="ECO:0000313" key="2">
    <source>
        <dbReference type="EMBL" id="ACO61372.1"/>
    </source>
</evidence>
<dbReference type="Proteomes" id="UP000002009">
    <property type="component" value="Chromosome 2"/>
</dbReference>